<accession>A0AAE4NVY7</accession>
<dbReference type="Pfam" id="PF03013">
    <property type="entry name" value="Pyr_excise"/>
    <property type="match status" value="1"/>
</dbReference>
<proteinExistence type="predicted"/>
<dbReference type="Proteomes" id="UP001245683">
    <property type="component" value="Unassembled WGS sequence"/>
</dbReference>
<sequence length="142" mass="16898">MRLWSIHPKYLDTKGLLALWREGLLAKKVLEGKTRGYRNHPQLERFKKSEDPVACINAYLYEVLLEAKRRGYNFDESKIDEVKIDGKLTVTDGQIAYEFQHLLKKLKSRDRRKYEEIKNTKEIEPHPIFKVIKGEIEPWEKI</sequence>
<dbReference type="InterPro" id="IPR004260">
    <property type="entry name" value="Pyr-dimer_DNA_glycosylase"/>
</dbReference>
<dbReference type="EMBL" id="JAVDZE010000002">
    <property type="protein sequence ID" value="MDV3104232.1"/>
    <property type="molecule type" value="Genomic_DNA"/>
</dbReference>
<dbReference type="AlphaFoldDB" id="A0AAE4NVY7"/>
<keyword evidence="2" id="KW-1185">Reference proteome</keyword>
<comment type="caution">
    <text evidence="1">The sequence shown here is derived from an EMBL/GenBank/DDBJ whole genome shotgun (WGS) entry which is preliminary data.</text>
</comment>
<reference evidence="1 2" key="1">
    <citation type="submission" date="2023-08" db="EMBL/GenBank/DDBJ databases">
        <title>Draft genome sequence of Thermococcus waiotapuensis WT1T, a thermophilic sulphur-dependent archaeon from order Thermococcales.</title>
        <authorList>
            <person name="Manners S.H."/>
            <person name="Carere C.R."/>
            <person name="Dhami M.K."/>
            <person name="Dobson R.C.J."/>
            <person name="Stott M.B."/>
        </authorList>
    </citation>
    <scope>NUCLEOTIDE SEQUENCE [LARGE SCALE GENOMIC DNA]</scope>
    <source>
        <strain evidence="1 2">WT1</strain>
    </source>
</reference>
<evidence type="ECO:0000313" key="2">
    <source>
        <dbReference type="Proteomes" id="UP001245683"/>
    </source>
</evidence>
<dbReference type="RefSeq" id="WP_315342102.1">
    <property type="nucleotide sequence ID" value="NZ_JAVDZE010000002.1"/>
</dbReference>
<evidence type="ECO:0000313" key="1">
    <source>
        <dbReference type="EMBL" id="MDV3104232.1"/>
    </source>
</evidence>
<organism evidence="1 2">
    <name type="scientific">Thermococcus waiotapuensis</name>
    <dbReference type="NCBI Taxonomy" id="90909"/>
    <lineage>
        <taxon>Archaea</taxon>
        <taxon>Methanobacteriati</taxon>
        <taxon>Methanobacteriota</taxon>
        <taxon>Thermococci</taxon>
        <taxon>Thermococcales</taxon>
        <taxon>Thermococcaceae</taxon>
        <taxon>Thermococcus</taxon>
    </lineage>
</organism>
<protein>
    <submittedName>
        <fullName evidence="1">Pyrimidine dimer DNA glycosylase/endonuclease V</fullName>
    </submittedName>
</protein>
<gene>
    <name evidence="1" type="ORF">RBI02_06735</name>
</gene>
<name>A0AAE4NVY7_9EURY</name>